<evidence type="ECO:0008006" key="8">
    <source>
        <dbReference type="Google" id="ProtNLM"/>
    </source>
</evidence>
<dbReference type="EMBL" id="JARKIF010000005">
    <property type="protein sequence ID" value="KAJ7638936.1"/>
    <property type="molecule type" value="Genomic_DNA"/>
</dbReference>
<organism evidence="6 7">
    <name type="scientific">Roridomyces roridus</name>
    <dbReference type="NCBI Taxonomy" id="1738132"/>
    <lineage>
        <taxon>Eukaryota</taxon>
        <taxon>Fungi</taxon>
        <taxon>Dikarya</taxon>
        <taxon>Basidiomycota</taxon>
        <taxon>Agaricomycotina</taxon>
        <taxon>Agaricomycetes</taxon>
        <taxon>Agaricomycetidae</taxon>
        <taxon>Agaricales</taxon>
        <taxon>Marasmiineae</taxon>
        <taxon>Mycenaceae</taxon>
        <taxon>Roridomyces</taxon>
    </lineage>
</organism>
<dbReference type="GO" id="GO:0003700">
    <property type="term" value="F:DNA-binding transcription factor activity"/>
    <property type="evidence" value="ECO:0007669"/>
    <property type="project" value="TreeGrafter"/>
</dbReference>
<evidence type="ECO:0000256" key="1">
    <source>
        <dbReference type="ARBA" id="ARBA00004123"/>
    </source>
</evidence>
<dbReference type="PANTHER" id="PTHR46380">
    <property type="entry name" value="CYCLIN-D-BINDING MYB-LIKE TRANSCRIPTION FACTOR 1"/>
    <property type="match status" value="1"/>
</dbReference>
<comment type="subcellular location">
    <subcellularLocation>
        <location evidence="1">Nucleus</location>
    </subcellularLocation>
</comment>
<feature type="domain" description="Myb-like" evidence="4">
    <location>
        <begin position="127"/>
        <end position="192"/>
    </location>
</feature>
<evidence type="ECO:0000313" key="7">
    <source>
        <dbReference type="Proteomes" id="UP001221142"/>
    </source>
</evidence>
<sequence>MCSIEYKKGKFSAYEVQQVTDAVESLQAAKGYTEQQIADLAMPGRGKSSELLDVVESALTNRSRKSVMNYVRRRFNPLSALGAWSAEEDAKLMQAIVFVGRDWVKVEQRVGRSRADCRDRYRNHLECPDRNTGPWSPEEEAELTRIVLKVTKGKNMDSNELLGDTILWSQVSKLMEGKRNQQQCRIKWLDTLSRKHKMGGEDREWSSDDTITLLEKLTQKDVMHDTEIDWKTLPDTKWNLWSPHMIQRHWLYLKKRTPGHENMTYPGAF</sequence>
<dbReference type="GO" id="GO:0000976">
    <property type="term" value="F:transcription cis-regulatory region binding"/>
    <property type="evidence" value="ECO:0007669"/>
    <property type="project" value="TreeGrafter"/>
</dbReference>
<evidence type="ECO:0000259" key="5">
    <source>
        <dbReference type="PROSITE" id="PS51294"/>
    </source>
</evidence>
<evidence type="ECO:0000313" key="6">
    <source>
        <dbReference type="EMBL" id="KAJ7638936.1"/>
    </source>
</evidence>
<proteinExistence type="predicted"/>
<evidence type="ECO:0000256" key="2">
    <source>
        <dbReference type="ARBA" id="ARBA00023125"/>
    </source>
</evidence>
<protein>
    <recommendedName>
        <fullName evidence="8">MYB transcription factor</fullName>
    </recommendedName>
</protein>
<name>A0AAD7C4L0_9AGAR</name>
<dbReference type="InterPro" id="IPR051651">
    <property type="entry name" value="DMTF1_DNA-bind_reg"/>
</dbReference>
<dbReference type="PROSITE" id="PS51294">
    <property type="entry name" value="HTH_MYB"/>
    <property type="match status" value="1"/>
</dbReference>
<dbReference type="Pfam" id="PF13921">
    <property type="entry name" value="Myb_DNA-bind_6"/>
    <property type="match status" value="1"/>
</dbReference>
<dbReference type="Proteomes" id="UP001221142">
    <property type="component" value="Unassembled WGS sequence"/>
</dbReference>
<keyword evidence="2" id="KW-0238">DNA-binding</keyword>
<dbReference type="AlphaFoldDB" id="A0AAD7C4L0"/>
<reference evidence="6" key="1">
    <citation type="submission" date="2023-03" db="EMBL/GenBank/DDBJ databases">
        <title>Massive genome expansion in bonnet fungi (Mycena s.s.) driven by repeated elements and novel gene families across ecological guilds.</title>
        <authorList>
            <consortium name="Lawrence Berkeley National Laboratory"/>
            <person name="Harder C.B."/>
            <person name="Miyauchi S."/>
            <person name="Viragh M."/>
            <person name="Kuo A."/>
            <person name="Thoen E."/>
            <person name="Andreopoulos B."/>
            <person name="Lu D."/>
            <person name="Skrede I."/>
            <person name="Drula E."/>
            <person name="Henrissat B."/>
            <person name="Morin E."/>
            <person name="Kohler A."/>
            <person name="Barry K."/>
            <person name="LaButti K."/>
            <person name="Morin E."/>
            <person name="Salamov A."/>
            <person name="Lipzen A."/>
            <person name="Mereny Z."/>
            <person name="Hegedus B."/>
            <person name="Baldrian P."/>
            <person name="Stursova M."/>
            <person name="Weitz H."/>
            <person name="Taylor A."/>
            <person name="Grigoriev I.V."/>
            <person name="Nagy L.G."/>
            <person name="Martin F."/>
            <person name="Kauserud H."/>
        </authorList>
    </citation>
    <scope>NUCLEOTIDE SEQUENCE</scope>
    <source>
        <strain evidence="6">9284</strain>
    </source>
</reference>
<keyword evidence="3" id="KW-0539">Nucleus</keyword>
<dbReference type="Gene3D" id="1.10.10.60">
    <property type="entry name" value="Homeodomain-like"/>
    <property type="match status" value="2"/>
</dbReference>
<dbReference type="InterPro" id="IPR009057">
    <property type="entry name" value="Homeodomain-like_sf"/>
</dbReference>
<dbReference type="PANTHER" id="PTHR46380:SF2">
    <property type="entry name" value="CYCLIN-D-BINDING MYB-LIKE TRANSCRIPTION FACTOR 1"/>
    <property type="match status" value="1"/>
</dbReference>
<feature type="domain" description="HTH myb-type" evidence="5">
    <location>
        <begin position="82"/>
        <end position="129"/>
    </location>
</feature>
<dbReference type="SUPFAM" id="SSF46689">
    <property type="entry name" value="Homeodomain-like"/>
    <property type="match status" value="2"/>
</dbReference>
<dbReference type="InterPro" id="IPR001005">
    <property type="entry name" value="SANT/Myb"/>
</dbReference>
<dbReference type="CDD" id="cd00167">
    <property type="entry name" value="SANT"/>
    <property type="match status" value="1"/>
</dbReference>
<evidence type="ECO:0000256" key="3">
    <source>
        <dbReference type="ARBA" id="ARBA00023242"/>
    </source>
</evidence>
<evidence type="ECO:0000259" key="4">
    <source>
        <dbReference type="PROSITE" id="PS50090"/>
    </source>
</evidence>
<dbReference type="InterPro" id="IPR017930">
    <property type="entry name" value="Myb_dom"/>
</dbReference>
<comment type="caution">
    <text evidence="6">The sequence shown here is derived from an EMBL/GenBank/DDBJ whole genome shotgun (WGS) entry which is preliminary data.</text>
</comment>
<gene>
    <name evidence="6" type="ORF">FB45DRAFT_741504</name>
</gene>
<dbReference type="SMART" id="SM00717">
    <property type="entry name" value="SANT"/>
    <property type="match status" value="4"/>
</dbReference>
<dbReference type="GO" id="GO:0005634">
    <property type="term" value="C:nucleus"/>
    <property type="evidence" value="ECO:0007669"/>
    <property type="project" value="UniProtKB-SubCell"/>
</dbReference>
<accession>A0AAD7C4L0</accession>
<feature type="domain" description="Myb-like" evidence="4">
    <location>
        <begin position="76"/>
        <end position="125"/>
    </location>
</feature>
<keyword evidence="7" id="KW-1185">Reference proteome</keyword>
<dbReference type="PROSITE" id="PS50090">
    <property type="entry name" value="MYB_LIKE"/>
    <property type="match status" value="2"/>
</dbReference>